<organism evidence="1 2">
    <name type="scientific">Aquimarina spongiae</name>
    <dbReference type="NCBI Taxonomy" id="570521"/>
    <lineage>
        <taxon>Bacteria</taxon>
        <taxon>Pseudomonadati</taxon>
        <taxon>Bacteroidota</taxon>
        <taxon>Flavobacteriia</taxon>
        <taxon>Flavobacteriales</taxon>
        <taxon>Flavobacteriaceae</taxon>
        <taxon>Aquimarina</taxon>
    </lineage>
</organism>
<accession>A0A1M6G0X0</accession>
<evidence type="ECO:0000313" key="1">
    <source>
        <dbReference type="EMBL" id="SHJ03557.1"/>
    </source>
</evidence>
<name>A0A1M6G0X0_9FLAO</name>
<dbReference type="EMBL" id="FQYP01000005">
    <property type="protein sequence ID" value="SHJ03557.1"/>
    <property type="molecule type" value="Genomic_DNA"/>
</dbReference>
<dbReference type="STRING" id="570521.SAMN04488508_1058"/>
<dbReference type="AlphaFoldDB" id="A0A1M6G0X0"/>
<proteinExistence type="predicted"/>
<gene>
    <name evidence="1" type="ORF">SAMN04488508_1058</name>
</gene>
<evidence type="ECO:0000313" key="2">
    <source>
        <dbReference type="Proteomes" id="UP000184432"/>
    </source>
</evidence>
<sequence>MHFLKYYRNICVVKDSPMLLNPPILTKTVGYFSLKMWFTRKIQDKMRILSINDGFFWMLPKKYCIIAM</sequence>
<reference evidence="2" key="1">
    <citation type="submission" date="2016-11" db="EMBL/GenBank/DDBJ databases">
        <authorList>
            <person name="Varghese N."/>
            <person name="Submissions S."/>
        </authorList>
    </citation>
    <scope>NUCLEOTIDE SEQUENCE [LARGE SCALE GENOMIC DNA]</scope>
    <source>
        <strain evidence="2">DSM 22623</strain>
    </source>
</reference>
<keyword evidence="2" id="KW-1185">Reference proteome</keyword>
<dbReference type="Proteomes" id="UP000184432">
    <property type="component" value="Unassembled WGS sequence"/>
</dbReference>
<protein>
    <submittedName>
        <fullName evidence="1">Uncharacterized protein</fullName>
    </submittedName>
</protein>